<comment type="caution">
    <text evidence="3">The sequence shown here is derived from an EMBL/GenBank/DDBJ whole genome shotgun (WGS) entry which is preliminary data.</text>
</comment>
<evidence type="ECO:0000313" key="5">
    <source>
        <dbReference type="EMBL" id="CAF3725219.1"/>
    </source>
</evidence>
<feature type="region of interest" description="Disordered" evidence="1">
    <location>
        <begin position="112"/>
        <end position="131"/>
    </location>
</feature>
<dbReference type="Proteomes" id="UP000677228">
    <property type="component" value="Unassembled WGS sequence"/>
</dbReference>
<dbReference type="Proteomes" id="UP000682733">
    <property type="component" value="Unassembled WGS sequence"/>
</dbReference>
<name>A0A814CUU7_9BILA</name>
<dbReference type="EMBL" id="CAJNOK010004125">
    <property type="protein sequence ID" value="CAF0926712.1"/>
    <property type="molecule type" value="Genomic_DNA"/>
</dbReference>
<evidence type="ECO:0000313" key="4">
    <source>
        <dbReference type="EMBL" id="CAF3703717.1"/>
    </source>
</evidence>
<evidence type="ECO:0000256" key="1">
    <source>
        <dbReference type="SAM" id="MobiDB-lite"/>
    </source>
</evidence>
<reference evidence="3" key="1">
    <citation type="submission" date="2021-02" db="EMBL/GenBank/DDBJ databases">
        <authorList>
            <person name="Nowell W R."/>
        </authorList>
    </citation>
    <scope>NUCLEOTIDE SEQUENCE</scope>
</reference>
<keyword evidence="6" id="KW-1185">Reference proteome</keyword>
<sequence>MKKNVFCHTCIGKQPNDPWSLQDALEYESRLWLEQKQHRTWSLYAIKDCLAVELLMKAKANHSKPHPIQPSVQVPCEPPSEEESDIEAAARFTPILPVNRFSTPTIVPLVSPPISPSVPSQIQPQQQPPSQ</sequence>
<evidence type="ECO:0000313" key="6">
    <source>
        <dbReference type="Proteomes" id="UP000663829"/>
    </source>
</evidence>
<accession>A0A814CUU7</accession>
<dbReference type="EMBL" id="CAJNOQ010002284">
    <property type="protein sequence ID" value="CAF0949439.1"/>
    <property type="molecule type" value="Genomic_DNA"/>
</dbReference>
<dbReference type="Proteomes" id="UP000663829">
    <property type="component" value="Unassembled WGS sequence"/>
</dbReference>
<evidence type="ECO:0000313" key="3">
    <source>
        <dbReference type="EMBL" id="CAF0949439.1"/>
    </source>
</evidence>
<dbReference type="Proteomes" id="UP000681722">
    <property type="component" value="Unassembled WGS sequence"/>
</dbReference>
<feature type="region of interest" description="Disordered" evidence="1">
    <location>
        <begin position="62"/>
        <end position="84"/>
    </location>
</feature>
<gene>
    <name evidence="3" type="ORF">GPM918_LOCUS11155</name>
    <name evidence="2" type="ORF">OVA965_LOCUS10922</name>
    <name evidence="5" type="ORF">SRO942_LOCUS11154</name>
    <name evidence="4" type="ORF">TMI583_LOCUS10918</name>
</gene>
<protein>
    <submittedName>
        <fullName evidence="3">Uncharacterized protein</fullName>
    </submittedName>
</protein>
<dbReference type="EMBL" id="CAJOBA010004127">
    <property type="protein sequence ID" value="CAF3703717.1"/>
    <property type="molecule type" value="Genomic_DNA"/>
</dbReference>
<dbReference type="AlphaFoldDB" id="A0A814CUU7"/>
<evidence type="ECO:0000313" key="2">
    <source>
        <dbReference type="EMBL" id="CAF0926712.1"/>
    </source>
</evidence>
<dbReference type="EMBL" id="CAJOBC010002283">
    <property type="protein sequence ID" value="CAF3725219.1"/>
    <property type="molecule type" value="Genomic_DNA"/>
</dbReference>
<proteinExistence type="predicted"/>
<organism evidence="3 6">
    <name type="scientific">Didymodactylos carnosus</name>
    <dbReference type="NCBI Taxonomy" id="1234261"/>
    <lineage>
        <taxon>Eukaryota</taxon>
        <taxon>Metazoa</taxon>
        <taxon>Spiralia</taxon>
        <taxon>Gnathifera</taxon>
        <taxon>Rotifera</taxon>
        <taxon>Eurotatoria</taxon>
        <taxon>Bdelloidea</taxon>
        <taxon>Philodinida</taxon>
        <taxon>Philodinidae</taxon>
        <taxon>Didymodactylos</taxon>
    </lineage>
</organism>